<accession>A0AAV4NPY0</accession>
<proteinExistence type="predicted"/>
<dbReference type="Proteomes" id="UP001054945">
    <property type="component" value="Unassembled WGS sequence"/>
</dbReference>
<protein>
    <submittedName>
        <fullName evidence="3">Uncharacterized protein</fullName>
    </submittedName>
</protein>
<gene>
    <name evidence="3" type="primary">AVEN_175561_1</name>
    <name evidence="3" type="ORF">CEXT_513751</name>
</gene>
<comment type="caution">
    <text evidence="3">The sequence shown here is derived from an EMBL/GenBank/DDBJ whole genome shotgun (WGS) entry which is preliminary data.</text>
</comment>
<reference evidence="3 4" key="1">
    <citation type="submission" date="2021-06" db="EMBL/GenBank/DDBJ databases">
        <title>Caerostris extrusa draft genome.</title>
        <authorList>
            <person name="Kono N."/>
            <person name="Arakawa K."/>
        </authorList>
    </citation>
    <scope>NUCLEOTIDE SEQUENCE [LARGE SCALE GENOMIC DNA]</scope>
</reference>
<feature type="region of interest" description="Disordered" evidence="1">
    <location>
        <begin position="40"/>
        <end position="100"/>
    </location>
</feature>
<sequence length="161" mass="17930">MLAKLLISLLLITAVVSYPIDGVEDDDDIPVYTEKVSAAKPTTRVPRFESKTSNASQKAPESSSLIKESPYHAPEQPKIALKTTKPIRPNVRPVRRSPEHPQNTIVEDIYPKRKPVLRGGYNAPQPSYAAAPQLGVEYAQKSLPTAMRNPLSILWKYNQLE</sequence>
<dbReference type="AlphaFoldDB" id="A0AAV4NPY0"/>
<keyword evidence="2" id="KW-0732">Signal</keyword>
<evidence type="ECO:0000313" key="4">
    <source>
        <dbReference type="Proteomes" id="UP001054945"/>
    </source>
</evidence>
<evidence type="ECO:0000313" key="3">
    <source>
        <dbReference type="EMBL" id="GIX86882.1"/>
    </source>
</evidence>
<evidence type="ECO:0000256" key="1">
    <source>
        <dbReference type="SAM" id="MobiDB-lite"/>
    </source>
</evidence>
<feature type="chain" id="PRO_5043450300" evidence="2">
    <location>
        <begin position="18"/>
        <end position="161"/>
    </location>
</feature>
<dbReference type="EMBL" id="BPLR01003625">
    <property type="protein sequence ID" value="GIX86882.1"/>
    <property type="molecule type" value="Genomic_DNA"/>
</dbReference>
<feature type="signal peptide" evidence="2">
    <location>
        <begin position="1"/>
        <end position="17"/>
    </location>
</feature>
<name>A0AAV4NPY0_CAEEX</name>
<organism evidence="3 4">
    <name type="scientific">Caerostris extrusa</name>
    <name type="common">Bark spider</name>
    <name type="synonym">Caerostris bankana</name>
    <dbReference type="NCBI Taxonomy" id="172846"/>
    <lineage>
        <taxon>Eukaryota</taxon>
        <taxon>Metazoa</taxon>
        <taxon>Ecdysozoa</taxon>
        <taxon>Arthropoda</taxon>
        <taxon>Chelicerata</taxon>
        <taxon>Arachnida</taxon>
        <taxon>Araneae</taxon>
        <taxon>Araneomorphae</taxon>
        <taxon>Entelegynae</taxon>
        <taxon>Araneoidea</taxon>
        <taxon>Araneidae</taxon>
        <taxon>Caerostris</taxon>
    </lineage>
</organism>
<keyword evidence="4" id="KW-1185">Reference proteome</keyword>
<feature type="compositionally biased region" description="Polar residues" evidence="1">
    <location>
        <begin position="51"/>
        <end position="66"/>
    </location>
</feature>
<evidence type="ECO:0000256" key="2">
    <source>
        <dbReference type="SAM" id="SignalP"/>
    </source>
</evidence>